<protein>
    <submittedName>
        <fullName evidence="1">Cytochrome P450</fullName>
    </submittedName>
</protein>
<gene>
    <name evidence="1" type="ORF">BXY53_0792</name>
</gene>
<evidence type="ECO:0000313" key="1">
    <source>
        <dbReference type="EMBL" id="RIA55716.1"/>
    </source>
</evidence>
<dbReference type="AlphaFoldDB" id="A0A397Q2X3"/>
<dbReference type="EMBL" id="QXDF01000001">
    <property type="protein sequence ID" value="RIA55716.1"/>
    <property type="molecule type" value="Genomic_DNA"/>
</dbReference>
<dbReference type="GO" id="GO:0016705">
    <property type="term" value="F:oxidoreductase activity, acting on paired donors, with incorporation or reduction of molecular oxygen"/>
    <property type="evidence" value="ECO:0007669"/>
    <property type="project" value="InterPro"/>
</dbReference>
<organism evidence="1 2">
    <name type="scientific">Dichotomicrobium thermohalophilum</name>
    <dbReference type="NCBI Taxonomy" id="933063"/>
    <lineage>
        <taxon>Bacteria</taxon>
        <taxon>Pseudomonadati</taxon>
        <taxon>Pseudomonadota</taxon>
        <taxon>Alphaproteobacteria</taxon>
        <taxon>Hyphomicrobiales</taxon>
        <taxon>Hyphomicrobiaceae</taxon>
        <taxon>Dichotomicrobium</taxon>
    </lineage>
</organism>
<evidence type="ECO:0000313" key="2">
    <source>
        <dbReference type="Proteomes" id="UP000266273"/>
    </source>
</evidence>
<comment type="caution">
    <text evidence="1">The sequence shown here is derived from an EMBL/GenBank/DDBJ whole genome shotgun (WGS) entry which is preliminary data.</text>
</comment>
<accession>A0A397Q2X3</accession>
<dbReference type="SUPFAM" id="SSF48264">
    <property type="entry name" value="Cytochrome P450"/>
    <property type="match status" value="1"/>
</dbReference>
<dbReference type="Gene3D" id="1.10.630.10">
    <property type="entry name" value="Cytochrome P450"/>
    <property type="match status" value="1"/>
</dbReference>
<dbReference type="GO" id="GO:0005506">
    <property type="term" value="F:iron ion binding"/>
    <property type="evidence" value="ECO:0007669"/>
    <property type="project" value="InterPro"/>
</dbReference>
<dbReference type="GO" id="GO:0020037">
    <property type="term" value="F:heme binding"/>
    <property type="evidence" value="ECO:0007669"/>
    <property type="project" value="InterPro"/>
</dbReference>
<keyword evidence="2" id="KW-1185">Reference proteome</keyword>
<proteinExistence type="predicted"/>
<dbReference type="Pfam" id="PF00067">
    <property type="entry name" value="p450"/>
    <property type="match status" value="1"/>
</dbReference>
<dbReference type="InterPro" id="IPR036396">
    <property type="entry name" value="Cyt_P450_sf"/>
</dbReference>
<dbReference type="Proteomes" id="UP000266273">
    <property type="component" value="Unassembled WGS sequence"/>
</dbReference>
<dbReference type="GO" id="GO:0004497">
    <property type="term" value="F:monooxygenase activity"/>
    <property type="evidence" value="ECO:0007669"/>
    <property type="project" value="InterPro"/>
</dbReference>
<dbReference type="InterPro" id="IPR001128">
    <property type="entry name" value="Cyt_P450"/>
</dbReference>
<name>A0A397Q2X3_9HYPH</name>
<sequence length="152" mass="16901">MYTPPHIEPPARLPGVLATLRDMRRNALSVLPNAAYQEEIVSGTMGPRRWHLVQGPEAMKRIFLDNVENYPKSSVMVRMLRPAAGNSLMTASGDDWRWQRRAIGPVFASRNMGHLAPMMVEAAEIAAARIAARLPTDRAKGVWPTSMTRPVT</sequence>
<reference evidence="1 2" key="1">
    <citation type="submission" date="2018-08" db="EMBL/GenBank/DDBJ databases">
        <title>Genomic Encyclopedia of Archaeal and Bacterial Type Strains, Phase II (KMG-II): from individual species to whole genera.</title>
        <authorList>
            <person name="Goeker M."/>
        </authorList>
    </citation>
    <scope>NUCLEOTIDE SEQUENCE [LARGE SCALE GENOMIC DNA]</scope>
    <source>
        <strain evidence="1 2">DSM 5002</strain>
    </source>
</reference>
<dbReference type="OrthoDB" id="9764248at2"/>